<gene>
    <name evidence="2" type="ORF">HMPREF9088_0423</name>
</gene>
<dbReference type="HOGENOM" id="CLU_097101_1_0_9"/>
<dbReference type="InterPro" id="IPR038765">
    <property type="entry name" value="Papain-like_cys_pep_sf"/>
</dbReference>
<dbReference type="eggNOG" id="COG0791">
    <property type="taxonomic scope" value="Bacteria"/>
</dbReference>
<dbReference type="SUPFAM" id="SSF54001">
    <property type="entry name" value="Cysteine proteinases"/>
    <property type="match status" value="1"/>
</dbReference>
<reference evidence="2 3" key="1">
    <citation type="submission" date="2010-12" db="EMBL/GenBank/DDBJ databases">
        <authorList>
            <person name="Muzny D."/>
            <person name="Qin X."/>
            <person name="Deng J."/>
            <person name="Jiang H."/>
            <person name="Liu Y."/>
            <person name="Qu J."/>
            <person name="Song X.-Z."/>
            <person name="Zhang L."/>
            <person name="Thornton R."/>
            <person name="Coyle M."/>
            <person name="Francisco L."/>
            <person name="Jackson L."/>
            <person name="Javaid M."/>
            <person name="Korchina V."/>
            <person name="Kovar C."/>
            <person name="Mata R."/>
            <person name="Mathew T."/>
            <person name="Ngo R."/>
            <person name="Nguyen L."/>
            <person name="Nguyen N."/>
            <person name="Okwuonu G."/>
            <person name="Ongeri F."/>
            <person name="Pham C."/>
            <person name="Simmons D."/>
            <person name="Wilczek-Boney K."/>
            <person name="Hale W."/>
            <person name="Jakkamsetti A."/>
            <person name="Pham P."/>
            <person name="Ruth R."/>
            <person name="San Lucas F."/>
            <person name="Warren J."/>
            <person name="Zhang J."/>
            <person name="Zhao Z."/>
            <person name="Zhou C."/>
            <person name="Zhu D."/>
            <person name="Lee S."/>
            <person name="Bess C."/>
            <person name="Blankenburg K."/>
            <person name="Forbes L."/>
            <person name="Fu Q."/>
            <person name="Gubbala S."/>
            <person name="Hirani K."/>
            <person name="Jayaseelan J.C."/>
            <person name="Lara F."/>
            <person name="Munidasa M."/>
            <person name="Palculict T."/>
            <person name="Patil S."/>
            <person name="Pu L.-L."/>
            <person name="Saada N."/>
            <person name="Tang L."/>
            <person name="Weissenberger G."/>
            <person name="Zhu Y."/>
            <person name="Hemphill L."/>
            <person name="Shang Y."/>
            <person name="Youmans B."/>
            <person name="Ayvaz T."/>
            <person name="Ross M."/>
            <person name="Santibanez J."/>
            <person name="Aqrawi P."/>
            <person name="Gross S."/>
            <person name="Joshi V."/>
            <person name="Fowler G."/>
            <person name="Nazareth L."/>
            <person name="Reid J."/>
            <person name="Worley K."/>
            <person name="Petrosino J."/>
            <person name="Highlander S."/>
            <person name="Gibbs R."/>
        </authorList>
    </citation>
    <scope>NUCLEOTIDE SEQUENCE [LARGE SCALE GENOMIC DNA]</scope>
    <source>
        <strain evidence="3">DSM 15952 / CCUG 50447 / LMG 22039 / TP 1.5</strain>
    </source>
</reference>
<dbReference type="Gene3D" id="3.90.1720.10">
    <property type="entry name" value="endopeptidase domain like (from Nostoc punctiforme)"/>
    <property type="match status" value="1"/>
</dbReference>
<dbReference type="Proteomes" id="UP000010296">
    <property type="component" value="Unassembled WGS sequence"/>
</dbReference>
<dbReference type="Pfam" id="PF05257">
    <property type="entry name" value="CHAP"/>
    <property type="match status" value="1"/>
</dbReference>
<dbReference type="AlphaFoldDB" id="E6LDI3"/>
<feature type="domain" description="Peptidase C51" evidence="1">
    <location>
        <begin position="51"/>
        <end position="133"/>
    </location>
</feature>
<name>E6LDI3_ENTI1</name>
<protein>
    <recommendedName>
        <fullName evidence="1">Peptidase C51 domain-containing protein</fullName>
    </recommendedName>
</protein>
<organism evidence="2 3">
    <name type="scientific">Enterococcus italicus (strain DSM 15952 / CCUG 50447 / LMG 22039 / TP 1.5)</name>
    <dbReference type="NCBI Taxonomy" id="888064"/>
    <lineage>
        <taxon>Bacteria</taxon>
        <taxon>Bacillati</taxon>
        <taxon>Bacillota</taxon>
        <taxon>Bacilli</taxon>
        <taxon>Lactobacillales</taxon>
        <taxon>Enterococcaceae</taxon>
        <taxon>Enterococcus</taxon>
    </lineage>
</organism>
<proteinExistence type="predicted"/>
<feature type="non-terminal residue" evidence="2">
    <location>
        <position position="1"/>
    </location>
</feature>
<comment type="caution">
    <text evidence="2">The sequence shown here is derived from an EMBL/GenBank/DDBJ whole genome shotgun (WGS) entry which is preliminary data.</text>
</comment>
<dbReference type="InterPro" id="IPR007921">
    <property type="entry name" value="CHAP_dom"/>
</dbReference>
<sequence>FYAQIVKQYITSTSNNNSQGNSTIVKAALKELDEGTHEGGTKYWQWYGFNGRVEWCAIFVSYNAEKAGVKMERFAYCPTGIENFKAKNQWLEKGNLPKSGNIIFFDWDGDFVSDHVGIVEKVENEVIFTIEGNSGDKIAKLSYEKNSPYIMGYGTY</sequence>
<evidence type="ECO:0000259" key="1">
    <source>
        <dbReference type="Pfam" id="PF05257"/>
    </source>
</evidence>
<dbReference type="RefSeq" id="WP_007207444.1">
    <property type="nucleotide sequence ID" value="NZ_GL622241.1"/>
</dbReference>
<keyword evidence="3" id="KW-1185">Reference proteome</keyword>
<dbReference type="EMBL" id="AEPV01000014">
    <property type="protein sequence ID" value="EFU74738.1"/>
    <property type="molecule type" value="Genomic_DNA"/>
</dbReference>
<evidence type="ECO:0000313" key="3">
    <source>
        <dbReference type="Proteomes" id="UP000010296"/>
    </source>
</evidence>
<dbReference type="STRING" id="888064.HMPREF9088_0423"/>
<evidence type="ECO:0000313" key="2">
    <source>
        <dbReference type="EMBL" id="EFU74738.1"/>
    </source>
</evidence>
<accession>E6LDI3</accession>